<accession>A0A8K0UQ64</accession>
<name>A0A8K0UQ64_9AGAR</name>
<comment type="caution">
    <text evidence="1">The sequence shown here is derived from an EMBL/GenBank/DDBJ whole genome shotgun (WGS) entry which is preliminary data.</text>
</comment>
<dbReference type="AlphaFoldDB" id="A0A8K0UQ64"/>
<sequence length="303" mass="35530">MFWRRAINFAVETKQNLRACCLVCRAWVPRCRYYLFEAITVKSAEQLEHMVQCLYRSSDLLTRVVSIIIDGSGTIDHSWIVQVPTCFPLSRMNAKHITIRSVDLSKLPQRFIQSFSLFRPLNHLYLHDLRYSRFSQLERLAYATQATYVELDHCQPEMLDYAQHSTVTTAAEGSEETLTLHGPPRTYLKDLWVHTSWNRLIELFRKWVIISPLPQNIFLMFTPESNDRLQDNLSFWSKFVELFRNLAMTSHFAQRIQVDIRSSQSDLIVKFCREWSPLPEISEHARNSRYTSMTPTSPLSLTC</sequence>
<dbReference type="EMBL" id="JAEVFJ010000012">
    <property type="protein sequence ID" value="KAH8101629.1"/>
    <property type="molecule type" value="Genomic_DNA"/>
</dbReference>
<proteinExistence type="predicted"/>
<gene>
    <name evidence="1" type="ORF">BXZ70DRAFT_106294</name>
</gene>
<evidence type="ECO:0000313" key="2">
    <source>
        <dbReference type="Proteomes" id="UP000813824"/>
    </source>
</evidence>
<keyword evidence="2" id="KW-1185">Reference proteome</keyword>
<reference evidence="1" key="1">
    <citation type="journal article" date="2021" name="New Phytol.">
        <title>Evolutionary innovations through gain and loss of genes in the ectomycorrhizal Boletales.</title>
        <authorList>
            <person name="Wu G."/>
            <person name="Miyauchi S."/>
            <person name="Morin E."/>
            <person name="Kuo A."/>
            <person name="Drula E."/>
            <person name="Varga T."/>
            <person name="Kohler A."/>
            <person name="Feng B."/>
            <person name="Cao Y."/>
            <person name="Lipzen A."/>
            <person name="Daum C."/>
            <person name="Hundley H."/>
            <person name="Pangilinan J."/>
            <person name="Johnson J."/>
            <person name="Barry K."/>
            <person name="LaButti K."/>
            <person name="Ng V."/>
            <person name="Ahrendt S."/>
            <person name="Min B."/>
            <person name="Choi I.G."/>
            <person name="Park H."/>
            <person name="Plett J.M."/>
            <person name="Magnuson J."/>
            <person name="Spatafora J.W."/>
            <person name="Nagy L.G."/>
            <person name="Henrissat B."/>
            <person name="Grigoriev I.V."/>
            <person name="Yang Z.L."/>
            <person name="Xu J."/>
            <person name="Martin F.M."/>
        </authorList>
    </citation>
    <scope>NUCLEOTIDE SEQUENCE</scope>
    <source>
        <strain evidence="1">KKN 215</strain>
    </source>
</reference>
<protein>
    <submittedName>
        <fullName evidence="1">Uncharacterized protein</fullName>
    </submittedName>
</protein>
<organism evidence="1 2">
    <name type="scientific">Cristinia sonorae</name>
    <dbReference type="NCBI Taxonomy" id="1940300"/>
    <lineage>
        <taxon>Eukaryota</taxon>
        <taxon>Fungi</taxon>
        <taxon>Dikarya</taxon>
        <taxon>Basidiomycota</taxon>
        <taxon>Agaricomycotina</taxon>
        <taxon>Agaricomycetes</taxon>
        <taxon>Agaricomycetidae</taxon>
        <taxon>Agaricales</taxon>
        <taxon>Pleurotineae</taxon>
        <taxon>Stephanosporaceae</taxon>
        <taxon>Cristinia</taxon>
    </lineage>
</organism>
<dbReference type="OrthoDB" id="2977329at2759"/>
<evidence type="ECO:0000313" key="1">
    <source>
        <dbReference type="EMBL" id="KAH8101629.1"/>
    </source>
</evidence>
<dbReference type="Proteomes" id="UP000813824">
    <property type="component" value="Unassembled WGS sequence"/>
</dbReference>